<proteinExistence type="predicted"/>
<protein>
    <submittedName>
        <fullName evidence="2">Uncharacterized protein</fullName>
    </submittedName>
</protein>
<evidence type="ECO:0000256" key="1">
    <source>
        <dbReference type="SAM" id="Phobius"/>
    </source>
</evidence>
<evidence type="ECO:0000313" key="2">
    <source>
        <dbReference type="EMBL" id="KNC30854.1"/>
    </source>
</evidence>
<dbReference type="EMBL" id="JRES01000487">
    <property type="protein sequence ID" value="KNC30854.1"/>
    <property type="molecule type" value="Genomic_DNA"/>
</dbReference>
<dbReference type="AlphaFoldDB" id="A0A0L0CH92"/>
<dbReference type="OrthoDB" id="8118226at2759"/>
<reference evidence="2 3" key="1">
    <citation type="journal article" date="2015" name="Nat. Commun.">
        <title>Lucilia cuprina genome unlocks parasitic fly biology to underpin future interventions.</title>
        <authorList>
            <person name="Anstead C.A."/>
            <person name="Korhonen P.K."/>
            <person name="Young N.D."/>
            <person name="Hall R.S."/>
            <person name="Jex A.R."/>
            <person name="Murali S.C."/>
            <person name="Hughes D.S."/>
            <person name="Lee S.F."/>
            <person name="Perry T."/>
            <person name="Stroehlein A.J."/>
            <person name="Ansell B.R."/>
            <person name="Breugelmans B."/>
            <person name="Hofmann A."/>
            <person name="Qu J."/>
            <person name="Dugan S."/>
            <person name="Lee S.L."/>
            <person name="Chao H."/>
            <person name="Dinh H."/>
            <person name="Han Y."/>
            <person name="Doddapaneni H.V."/>
            <person name="Worley K.C."/>
            <person name="Muzny D.M."/>
            <person name="Ioannidis P."/>
            <person name="Waterhouse R.M."/>
            <person name="Zdobnov E.M."/>
            <person name="James P.J."/>
            <person name="Bagnall N.H."/>
            <person name="Kotze A.C."/>
            <person name="Gibbs R.A."/>
            <person name="Richards S."/>
            <person name="Batterham P."/>
            <person name="Gasser R.B."/>
        </authorList>
    </citation>
    <scope>NUCLEOTIDE SEQUENCE [LARGE SCALE GENOMIC DNA]</scope>
    <source>
        <strain evidence="2 3">LS</strain>
        <tissue evidence="2">Full body</tissue>
    </source>
</reference>
<dbReference type="Pfam" id="PF15860">
    <property type="entry name" value="DUF4728"/>
    <property type="match status" value="1"/>
</dbReference>
<evidence type="ECO:0000313" key="3">
    <source>
        <dbReference type="Proteomes" id="UP000037069"/>
    </source>
</evidence>
<keyword evidence="1" id="KW-1133">Transmembrane helix</keyword>
<dbReference type="PANTHER" id="PTHR36694:SF11">
    <property type="entry name" value="LP21121P-RELATED"/>
    <property type="match status" value="1"/>
</dbReference>
<name>A0A0L0CH92_LUCCU</name>
<feature type="transmembrane region" description="Helical" evidence="1">
    <location>
        <begin position="52"/>
        <end position="79"/>
    </location>
</feature>
<sequence>MKCCSRSTLGVIIGILNILIYIFVAVVMLGLLQNLQERFDKTVEQKEKAAELGTVLISSLFAACLAMIIVSGVLIMGIIKRRHKLILPWLVLHGLGLAVDGARVVLTLILSLVNGISLSVVLTSFVFGVIGVCLGALIFWTIYSLWRDIRRMNDEKSGKLIADVHYGFDPANAPPQYHFLPALPQKS</sequence>
<organism evidence="2 3">
    <name type="scientific">Lucilia cuprina</name>
    <name type="common">Green bottle fly</name>
    <name type="synonym">Australian sheep blowfly</name>
    <dbReference type="NCBI Taxonomy" id="7375"/>
    <lineage>
        <taxon>Eukaryota</taxon>
        <taxon>Metazoa</taxon>
        <taxon>Ecdysozoa</taxon>
        <taxon>Arthropoda</taxon>
        <taxon>Hexapoda</taxon>
        <taxon>Insecta</taxon>
        <taxon>Pterygota</taxon>
        <taxon>Neoptera</taxon>
        <taxon>Endopterygota</taxon>
        <taxon>Diptera</taxon>
        <taxon>Brachycera</taxon>
        <taxon>Muscomorpha</taxon>
        <taxon>Oestroidea</taxon>
        <taxon>Calliphoridae</taxon>
        <taxon>Luciliinae</taxon>
        <taxon>Lucilia</taxon>
    </lineage>
</organism>
<gene>
    <name evidence="2" type="ORF">FF38_01592</name>
</gene>
<accession>A0A0L0CH92</accession>
<keyword evidence="3" id="KW-1185">Reference proteome</keyword>
<feature type="transmembrane region" description="Helical" evidence="1">
    <location>
        <begin position="12"/>
        <end position="32"/>
    </location>
</feature>
<dbReference type="Proteomes" id="UP000037069">
    <property type="component" value="Unassembled WGS sequence"/>
</dbReference>
<keyword evidence="1" id="KW-0472">Membrane</keyword>
<feature type="transmembrane region" description="Helical" evidence="1">
    <location>
        <begin position="86"/>
        <end position="113"/>
    </location>
</feature>
<dbReference type="PANTHER" id="PTHR36694">
    <property type="entry name" value="PASIFLORA 1, ISOFORM A-RELATED"/>
    <property type="match status" value="1"/>
</dbReference>
<comment type="caution">
    <text evidence="2">The sequence shown here is derived from an EMBL/GenBank/DDBJ whole genome shotgun (WGS) entry which is preliminary data.</text>
</comment>
<dbReference type="InterPro" id="IPR031720">
    <property type="entry name" value="DUF4728"/>
</dbReference>
<feature type="transmembrane region" description="Helical" evidence="1">
    <location>
        <begin position="125"/>
        <end position="146"/>
    </location>
</feature>
<keyword evidence="1" id="KW-0812">Transmembrane</keyword>